<evidence type="ECO:0000256" key="1">
    <source>
        <dbReference type="SAM" id="SignalP"/>
    </source>
</evidence>
<accession>A0ABT4VWV5</accession>
<evidence type="ECO:0000313" key="2">
    <source>
        <dbReference type="EMBL" id="MDA5092738.1"/>
    </source>
</evidence>
<organism evidence="2 3">
    <name type="scientific">Aliiroseovarius salicola</name>
    <dbReference type="NCBI Taxonomy" id="3009082"/>
    <lineage>
        <taxon>Bacteria</taxon>
        <taxon>Pseudomonadati</taxon>
        <taxon>Pseudomonadota</taxon>
        <taxon>Alphaproteobacteria</taxon>
        <taxon>Rhodobacterales</taxon>
        <taxon>Paracoccaceae</taxon>
        <taxon>Aliiroseovarius</taxon>
    </lineage>
</organism>
<gene>
    <name evidence="2" type="ORF">O2N63_01390</name>
</gene>
<name>A0ABT4VWV5_9RHOB</name>
<sequence length="256" mass="28112">MKFSLPVGLFAVTLCAPLYAETLYPNSVVSNDLEFIKTSDPSVYECLRPKGRAQAEMPDKRGGPLMVDNTIQFDAIYSDGASVDIWVHPSLGSSATTYATHAAEAIGKLPSFMRSKLDHVVILKGDESAFSEDMGHFFVLYSENMNKRISTHDLEETVFHESVHATLDAEYARSSAWEKAQRRDGGFLTEYAQNNPNGEDMAETALFAYAMTRTPGRLPAAVESGVKDAVPNRLAFLTKLFSSKPQFYKVGSATGC</sequence>
<feature type="signal peptide" evidence="1">
    <location>
        <begin position="1"/>
        <end position="20"/>
    </location>
</feature>
<keyword evidence="1" id="KW-0732">Signal</keyword>
<dbReference type="EMBL" id="JAQIIO010000001">
    <property type="protein sequence ID" value="MDA5092738.1"/>
    <property type="molecule type" value="Genomic_DNA"/>
</dbReference>
<proteinExistence type="predicted"/>
<comment type="caution">
    <text evidence="2">The sequence shown here is derived from an EMBL/GenBank/DDBJ whole genome shotgun (WGS) entry which is preliminary data.</text>
</comment>
<reference evidence="2 3" key="1">
    <citation type="submission" date="2023-01" db="EMBL/GenBank/DDBJ databases">
        <authorList>
            <person name="Yoon J.-W."/>
        </authorList>
    </citation>
    <scope>NUCLEOTIDE SEQUENCE [LARGE SCALE GENOMIC DNA]</scope>
    <source>
        <strain evidence="2 3">KMU-50</strain>
    </source>
</reference>
<feature type="chain" id="PRO_5046980254" evidence="1">
    <location>
        <begin position="21"/>
        <end position="256"/>
    </location>
</feature>
<protein>
    <submittedName>
        <fullName evidence="2">Uncharacterized protein</fullName>
    </submittedName>
</protein>
<dbReference type="Proteomes" id="UP001528040">
    <property type="component" value="Unassembled WGS sequence"/>
</dbReference>
<dbReference type="RefSeq" id="WP_271052280.1">
    <property type="nucleotide sequence ID" value="NZ_JAQIIO010000001.1"/>
</dbReference>
<evidence type="ECO:0000313" key="3">
    <source>
        <dbReference type="Proteomes" id="UP001528040"/>
    </source>
</evidence>
<keyword evidence="3" id="KW-1185">Reference proteome</keyword>